<accession>A0ABS2F0A5</accession>
<protein>
    <submittedName>
        <fullName evidence="1">Uncharacterized protein</fullName>
    </submittedName>
</protein>
<proteinExistence type="predicted"/>
<organism evidence="1 2">
    <name type="scientific">Olsenella profusa</name>
    <dbReference type="NCBI Taxonomy" id="138595"/>
    <lineage>
        <taxon>Bacteria</taxon>
        <taxon>Bacillati</taxon>
        <taxon>Actinomycetota</taxon>
        <taxon>Coriobacteriia</taxon>
        <taxon>Coriobacteriales</taxon>
        <taxon>Atopobiaceae</taxon>
        <taxon>Olsenella</taxon>
    </lineage>
</organism>
<dbReference type="Proteomes" id="UP000712527">
    <property type="component" value="Unassembled WGS sequence"/>
</dbReference>
<sequence>MDIPRRPYLRFNELGGTSLWFTGMPDPPCSGPDVEEKVWDATEDLRRLERRLKGSNGSDDDATRS</sequence>
<evidence type="ECO:0000313" key="1">
    <source>
        <dbReference type="EMBL" id="MBM6774008.1"/>
    </source>
</evidence>
<keyword evidence="2" id="KW-1185">Reference proteome</keyword>
<gene>
    <name evidence="1" type="ORF">H9X80_00335</name>
</gene>
<evidence type="ECO:0000313" key="2">
    <source>
        <dbReference type="Proteomes" id="UP000712527"/>
    </source>
</evidence>
<dbReference type="RefSeq" id="WP_204792357.1">
    <property type="nucleotide sequence ID" value="NZ_JACSNQ010000001.1"/>
</dbReference>
<comment type="caution">
    <text evidence="1">The sequence shown here is derived from an EMBL/GenBank/DDBJ whole genome shotgun (WGS) entry which is preliminary data.</text>
</comment>
<name>A0ABS2F0A5_9ACTN</name>
<reference evidence="1 2" key="1">
    <citation type="journal article" date="2021" name="Sci. Rep.">
        <title>The distribution of antibiotic resistance genes in chicken gut microbiota commensals.</title>
        <authorList>
            <person name="Juricova H."/>
            <person name="Matiasovicova J."/>
            <person name="Kubasova T."/>
            <person name="Cejkova D."/>
            <person name="Rychlik I."/>
        </authorList>
    </citation>
    <scope>NUCLEOTIDE SEQUENCE [LARGE SCALE GENOMIC DNA]</scope>
    <source>
        <strain evidence="1 2">An794</strain>
    </source>
</reference>
<dbReference type="EMBL" id="JACSNQ010000001">
    <property type="protein sequence ID" value="MBM6774008.1"/>
    <property type="molecule type" value="Genomic_DNA"/>
</dbReference>